<dbReference type="Proteomes" id="UP000050544">
    <property type="component" value="Unassembled WGS sequence"/>
</dbReference>
<feature type="domain" description="Glucose/Sorbosone dehydrogenase" evidence="3">
    <location>
        <begin position="88"/>
        <end position="424"/>
    </location>
</feature>
<evidence type="ECO:0000256" key="2">
    <source>
        <dbReference type="SAM" id="SignalP"/>
    </source>
</evidence>
<dbReference type="InterPro" id="IPR012938">
    <property type="entry name" value="Glc/Sorbosone_DH"/>
</dbReference>
<organism evidence="4 5">
    <name type="scientific">Thermanaerothrix daxensis</name>
    <dbReference type="NCBI Taxonomy" id="869279"/>
    <lineage>
        <taxon>Bacteria</taxon>
        <taxon>Bacillati</taxon>
        <taxon>Chloroflexota</taxon>
        <taxon>Anaerolineae</taxon>
        <taxon>Anaerolineales</taxon>
        <taxon>Anaerolineaceae</taxon>
        <taxon>Thermanaerothrix</taxon>
    </lineage>
</organism>
<evidence type="ECO:0000313" key="5">
    <source>
        <dbReference type="Proteomes" id="UP000050544"/>
    </source>
</evidence>
<feature type="compositionally biased region" description="Pro residues" evidence="1">
    <location>
        <begin position="26"/>
        <end position="53"/>
    </location>
</feature>
<dbReference type="AlphaFoldDB" id="A0A0P6XFJ7"/>
<feature type="signal peptide" evidence="2">
    <location>
        <begin position="1"/>
        <end position="21"/>
    </location>
</feature>
<keyword evidence="5" id="KW-1185">Reference proteome</keyword>
<dbReference type="PATRIC" id="fig|869279.4.peg.2688"/>
<dbReference type="STRING" id="869279.SE15_13770"/>
<evidence type="ECO:0000259" key="3">
    <source>
        <dbReference type="Pfam" id="PF07995"/>
    </source>
</evidence>
<evidence type="ECO:0000313" key="4">
    <source>
        <dbReference type="EMBL" id="KPL82148.1"/>
    </source>
</evidence>
<proteinExistence type="predicted"/>
<feature type="region of interest" description="Disordered" evidence="1">
    <location>
        <begin position="26"/>
        <end position="73"/>
    </location>
</feature>
<accession>A0A0P6XFJ7</accession>
<dbReference type="EMBL" id="LGKO01000006">
    <property type="protein sequence ID" value="KPL82148.1"/>
    <property type="molecule type" value="Genomic_DNA"/>
</dbReference>
<comment type="caution">
    <text evidence="4">The sequence shown here is derived from an EMBL/GenBank/DDBJ whole genome shotgun (WGS) entry which is preliminary data.</text>
</comment>
<dbReference type="InterPro" id="IPR011041">
    <property type="entry name" value="Quinoprot_gluc/sorb_DH_b-prop"/>
</dbReference>
<feature type="chain" id="PRO_5006133028" description="Glucose/Sorbosone dehydrogenase domain-containing protein" evidence="2">
    <location>
        <begin position="22"/>
        <end position="428"/>
    </location>
</feature>
<dbReference type="PANTHER" id="PTHR19328:SF75">
    <property type="entry name" value="ALDOSE SUGAR DEHYDROGENASE YLII"/>
    <property type="match status" value="1"/>
</dbReference>
<dbReference type="Pfam" id="PF07995">
    <property type="entry name" value="GSDH"/>
    <property type="match status" value="1"/>
</dbReference>
<gene>
    <name evidence="4" type="ORF">SE15_13770</name>
</gene>
<sequence length="428" mass="46256">MVMRTLFLAFTLLVLLSACVAAPPTPTPPPLRPTSIQPQPPAQVSPTPLPPQPTTTALPSPTVSPSAAPAASAPDPARLIWRPFASGLERPVDLADLGNGRLLVLEQAGRVRLVINGQVQPAPFLDLRDRVGSQGSEQGLLGIALDPEFDQNGLFYLNYTDRQGNTVVARYMLTPDGQFGDPGSEERLLYVEQPYANHNGGGLVFGPDGYLYIGLGDGGSAGDPQGRAQDPNTLLGKMLRLDVHGARPYAIPADNPFADGQGGRQEIWALGLRNPWRYAFDPVTGDLYIADVGQNRWEEVDYLPAGSPGGANFGWNYREGAHPYKGTPPTDLVLIDPVWEYGHNQGGCSITGGFVYRGQALPELQGVYLFGDYCSGVVWGLWRTPAGTWQALELARTSANISAFGQDRQGELYLLDHRSGTLYRLERP</sequence>
<name>A0A0P6XFJ7_9CHLR</name>
<reference evidence="4 5" key="1">
    <citation type="submission" date="2015-07" db="EMBL/GenBank/DDBJ databases">
        <title>Whole genome sequence of Thermanaerothrix daxensis DSM 23592.</title>
        <authorList>
            <person name="Hemp J."/>
            <person name="Ward L.M."/>
            <person name="Pace L.A."/>
            <person name="Fischer W.W."/>
        </authorList>
    </citation>
    <scope>NUCLEOTIDE SEQUENCE [LARGE SCALE GENOMIC DNA]</scope>
    <source>
        <strain evidence="4 5">GNS-1</strain>
    </source>
</reference>
<dbReference type="OrthoDB" id="9770043at2"/>
<keyword evidence="2" id="KW-0732">Signal</keyword>
<dbReference type="PROSITE" id="PS51257">
    <property type="entry name" value="PROKAR_LIPOPROTEIN"/>
    <property type="match status" value="1"/>
</dbReference>
<dbReference type="SUPFAM" id="SSF50952">
    <property type="entry name" value="Soluble quinoprotein glucose dehydrogenase"/>
    <property type="match status" value="1"/>
</dbReference>
<dbReference type="PANTHER" id="PTHR19328">
    <property type="entry name" value="HEDGEHOG-INTERACTING PROTEIN"/>
    <property type="match status" value="1"/>
</dbReference>
<evidence type="ECO:0000256" key="1">
    <source>
        <dbReference type="SAM" id="MobiDB-lite"/>
    </source>
</evidence>
<dbReference type="Gene3D" id="2.120.10.30">
    <property type="entry name" value="TolB, C-terminal domain"/>
    <property type="match status" value="1"/>
</dbReference>
<protein>
    <recommendedName>
        <fullName evidence="3">Glucose/Sorbosone dehydrogenase domain-containing protein</fullName>
    </recommendedName>
</protein>
<feature type="compositionally biased region" description="Low complexity" evidence="1">
    <location>
        <begin position="54"/>
        <end position="73"/>
    </location>
</feature>
<dbReference type="InterPro" id="IPR011042">
    <property type="entry name" value="6-blade_b-propeller_TolB-like"/>
</dbReference>